<keyword evidence="2" id="KW-0812">Transmembrane</keyword>
<reference evidence="3 4" key="1">
    <citation type="submission" date="2023-09" db="EMBL/GenBank/DDBJ databases">
        <title>Demequina sp. a novel bacteria isolated from Capsicum annuum.</title>
        <authorList>
            <person name="Humaira Z."/>
            <person name="Lee J."/>
            <person name="Cho D."/>
        </authorList>
    </citation>
    <scope>NUCLEOTIDE SEQUENCE [LARGE SCALE GENOMIC DNA]</scope>
    <source>
        <strain evidence="3 4">OYTSA14</strain>
    </source>
</reference>
<name>A0AA96JAE7_9MICO</name>
<dbReference type="AlphaFoldDB" id="A0AA96JAE7"/>
<keyword evidence="2" id="KW-1133">Transmembrane helix</keyword>
<protein>
    <submittedName>
        <fullName evidence="3">Uncharacterized protein</fullName>
    </submittedName>
</protein>
<gene>
    <name evidence="3" type="ORF">RN606_00175</name>
</gene>
<proteinExistence type="predicted"/>
<evidence type="ECO:0000313" key="3">
    <source>
        <dbReference type="EMBL" id="WNM24601.1"/>
    </source>
</evidence>
<feature type="region of interest" description="Disordered" evidence="1">
    <location>
        <begin position="1"/>
        <end position="20"/>
    </location>
</feature>
<organism evidence="3 4">
    <name type="scientific">Demequina capsici</name>
    <dbReference type="NCBI Taxonomy" id="3075620"/>
    <lineage>
        <taxon>Bacteria</taxon>
        <taxon>Bacillati</taxon>
        <taxon>Actinomycetota</taxon>
        <taxon>Actinomycetes</taxon>
        <taxon>Micrococcales</taxon>
        <taxon>Demequinaceae</taxon>
        <taxon>Demequina</taxon>
    </lineage>
</organism>
<keyword evidence="4" id="KW-1185">Reference proteome</keyword>
<accession>A0AA96JAE7</accession>
<dbReference type="Proteomes" id="UP001304125">
    <property type="component" value="Chromosome"/>
</dbReference>
<evidence type="ECO:0000256" key="1">
    <source>
        <dbReference type="SAM" id="MobiDB-lite"/>
    </source>
</evidence>
<dbReference type="RefSeq" id="WP_313498577.1">
    <property type="nucleotide sequence ID" value="NZ_CP134879.1"/>
</dbReference>
<dbReference type="EMBL" id="CP134879">
    <property type="protein sequence ID" value="WNM24601.1"/>
    <property type="molecule type" value="Genomic_DNA"/>
</dbReference>
<evidence type="ECO:0000313" key="4">
    <source>
        <dbReference type="Proteomes" id="UP001304125"/>
    </source>
</evidence>
<sequence length="327" mass="33936">MKEVPSHAASANAAPPSTTAPVAARIATRDAARSIGRTVPVITAIAVTVFDAFLNFNGVEPGTIDMSAVPFLLAPEEKVCPIAIDPEERMSAREMAADPRCDEETLDAGMWASQVAVGDASDLAALVGGEPDADAVAVLESGGVVVFNDTFLDGDSVTVGLYDVDHGEYPDFGATPTESLTVPGASQEVTPGAARIALAMVSPQTAAMIGWPHQPTTVLVDAPETITDQQAAQLTAAARMPDGSTPYVYLGDGPNDDYLMVVYARVIGVALLLVVASVSIALCLARADARQDDFTLASLGASPQLARSVAAWVFTKVPKAMHYRLAA</sequence>
<keyword evidence="2" id="KW-0472">Membrane</keyword>
<evidence type="ECO:0000256" key="2">
    <source>
        <dbReference type="SAM" id="Phobius"/>
    </source>
</evidence>
<feature type="transmembrane region" description="Helical" evidence="2">
    <location>
        <begin position="262"/>
        <end position="285"/>
    </location>
</feature>